<dbReference type="Proteomes" id="UP001168528">
    <property type="component" value="Unassembled WGS sequence"/>
</dbReference>
<dbReference type="PROSITE" id="PS51782">
    <property type="entry name" value="LYSM"/>
    <property type="match status" value="3"/>
</dbReference>
<dbReference type="InterPro" id="IPR036779">
    <property type="entry name" value="LysM_dom_sf"/>
</dbReference>
<reference evidence="3" key="1">
    <citation type="submission" date="2023-07" db="EMBL/GenBank/DDBJ databases">
        <title>The genome sequence of Rhodocytophaga aerolata KACC 12507.</title>
        <authorList>
            <person name="Zhang X."/>
        </authorList>
    </citation>
    <scope>NUCLEOTIDE SEQUENCE</scope>
    <source>
        <strain evidence="3">KACC 12507</strain>
    </source>
</reference>
<dbReference type="EMBL" id="JAUKPO010000003">
    <property type="protein sequence ID" value="MDO1446262.1"/>
    <property type="molecule type" value="Genomic_DNA"/>
</dbReference>
<gene>
    <name evidence="3" type="ORF">Q0590_08365</name>
</gene>
<dbReference type="CDD" id="cd00118">
    <property type="entry name" value="LysM"/>
    <property type="match status" value="3"/>
</dbReference>
<dbReference type="SUPFAM" id="SSF53955">
    <property type="entry name" value="Lysozyme-like"/>
    <property type="match status" value="1"/>
</dbReference>
<dbReference type="InterPro" id="IPR018392">
    <property type="entry name" value="LysM"/>
</dbReference>
<comment type="caution">
    <text evidence="3">The sequence shown here is derived from an EMBL/GenBank/DDBJ whole genome shotgun (WGS) entry which is preliminary data.</text>
</comment>
<dbReference type="SMART" id="SM00257">
    <property type="entry name" value="LysM"/>
    <property type="match status" value="4"/>
</dbReference>
<feature type="compositionally biased region" description="Polar residues" evidence="1">
    <location>
        <begin position="496"/>
        <end position="509"/>
    </location>
</feature>
<name>A0ABT8R682_9BACT</name>
<dbReference type="RefSeq" id="WP_302037058.1">
    <property type="nucleotide sequence ID" value="NZ_JAUKPO010000003.1"/>
</dbReference>
<dbReference type="PANTHER" id="PTHR33734">
    <property type="entry name" value="LYSM DOMAIN-CONTAINING GPI-ANCHORED PROTEIN 2"/>
    <property type="match status" value="1"/>
</dbReference>
<feature type="compositionally biased region" description="Basic and acidic residues" evidence="1">
    <location>
        <begin position="427"/>
        <end position="439"/>
    </location>
</feature>
<evidence type="ECO:0000259" key="2">
    <source>
        <dbReference type="PROSITE" id="PS51782"/>
    </source>
</evidence>
<protein>
    <submittedName>
        <fullName evidence="3">LysM peptidoglycan-binding domain-containing protein</fullName>
    </submittedName>
</protein>
<feature type="domain" description="LysM" evidence="2">
    <location>
        <begin position="586"/>
        <end position="629"/>
    </location>
</feature>
<accession>A0ABT8R682</accession>
<organism evidence="3 4">
    <name type="scientific">Rhodocytophaga aerolata</name>
    <dbReference type="NCBI Taxonomy" id="455078"/>
    <lineage>
        <taxon>Bacteria</taxon>
        <taxon>Pseudomonadati</taxon>
        <taxon>Bacteroidota</taxon>
        <taxon>Cytophagia</taxon>
        <taxon>Cytophagales</taxon>
        <taxon>Rhodocytophagaceae</taxon>
        <taxon>Rhodocytophaga</taxon>
    </lineage>
</organism>
<proteinExistence type="predicted"/>
<keyword evidence="4" id="KW-1185">Reference proteome</keyword>
<sequence length="633" mass="71173">MKLRIHESARRKIAADVEALTSNSKYFQLKVDRINMYFPLIEQILAEEGLPDDFKYLVVQESSLISDAVSTSNAVGYWQFKKESALEVGMVVDRDVDERKHIIAATRGAARYLKRNNFYLQNWIYTLQSYNNGLGGTQRSVNQRHIGAEKMDIDNNTHWYILKFLAHKIAFEDAIDKSADLPVTLLQYPDCEGKTLEEIAQETDVPLAELELYNKWLNRRRVPEDRDYIVILPTPTQQAEVLLAKLNVPRANLPVENVSEEEEEVIPVAYQAKLTAAFPELKAKKNRIRGSNKVILYAINGKPGIQAQPGDNSAKLAQKADIDRVKFLQYNDLKGNEALIPGEVYYLRKKKSRARVEEHIVTEGETLWKVSQMYGITMKALMRKNRMKRPEKLKHGRVLWLRDIRPASKPVEFRNIPKPATTIASKPVEKAPVKSEKIVSSKPSTATTVEKQPEKTTSPKAEQPSIATSPVSSTPPSSESTSPIETLTEIKADTVPIQQASTSPVQQAVDSLPDDRETTGEQTQVHTVTTGQTLYAIAKLYAITVAQLRLWNNLPETEGIKVGQALQVAPPSEPVQTSNDSADKFKEYTVQKGDSLYKIAKAHAVTVQELQEWNNKTDYNVAVGETLKIKQAK</sequence>
<dbReference type="Gene3D" id="3.10.350.10">
    <property type="entry name" value="LysM domain"/>
    <property type="match status" value="3"/>
</dbReference>
<dbReference type="Pfam" id="PF01476">
    <property type="entry name" value="LysM"/>
    <property type="match status" value="3"/>
</dbReference>
<dbReference type="SUPFAM" id="SSF54106">
    <property type="entry name" value="LysM domain"/>
    <property type="match status" value="3"/>
</dbReference>
<dbReference type="InterPro" id="IPR023346">
    <property type="entry name" value="Lysozyme-like_dom_sf"/>
</dbReference>
<feature type="compositionally biased region" description="Polar residues" evidence="1">
    <location>
        <begin position="441"/>
        <end position="460"/>
    </location>
</feature>
<dbReference type="InterPro" id="IPR008258">
    <property type="entry name" value="Transglycosylase_SLT_dom_1"/>
</dbReference>
<feature type="domain" description="LysM" evidence="2">
    <location>
        <begin position="357"/>
        <end position="401"/>
    </location>
</feature>
<dbReference type="Pfam" id="PF01464">
    <property type="entry name" value="SLT"/>
    <property type="match status" value="1"/>
</dbReference>
<feature type="region of interest" description="Disordered" evidence="1">
    <location>
        <begin position="424"/>
        <end position="525"/>
    </location>
</feature>
<feature type="compositionally biased region" description="Low complexity" evidence="1">
    <location>
        <begin position="464"/>
        <end position="489"/>
    </location>
</feature>
<dbReference type="Gene3D" id="1.10.530.10">
    <property type="match status" value="1"/>
</dbReference>
<evidence type="ECO:0000313" key="4">
    <source>
        <dbReference type="Proteomes" id="UP001168528"/>
    </source>
</evidence>
<feature type="domain" description="LysM" evidence="2">
    <location>
        <begin position="524"/>
        <end position="568"/>
    </location>
</feature>
<dbReference type="CDD" id="cd16894">
    <property type="entry name" value="MltD-like"/>
    <property type="match status" value="1"/>
</dbReference>
<dbReference type="PANTHER" id="PTHR33734:SF22">
    <property type="entry name" value="MEMBRANE-BOUND LYTIC MUREIN TRANSGLYCOSYLASE D"/>
    <property type="match status" value="1"/>
</dbReference>
<evidence type="ECO:0000256" key="1">
    <source>
        <dbReference type="SAM" id="MobiDB-lite"/>
    </source>
</evidence>
<evidence type="ECO:0000313" key="3">
    <source>
        <dbReference type="EMBL" id="MDO1446262.1"/>
    </source>
</evidence>